<evidence type="ECO:0000313" key="2">
    <source>
        <dbReference type="Proteomes" id="UP000275267"/>
    </source>
</evidence>
<comment type="caution">
    <text evidence="1">The sequence shown here is derived from an EMBL/GenBank/DDBJ whole genome shotgun (WGS) entry which is preliminary data.</text>
</comment>
<dbReference type="AlphaFoldDB" id="A0A3L6PG92"/>
<protein>
    <submittedName>
        <fullName evidence="1">Uncharacterized protein</fullName>
    </submittedName>
</protein>
<sequence length="50" mass="6101">MKVDFIKFYFYTVGENVDLKIRELKRNVMESIAAKKFVLFDRRSELQRMP</sequence>
<dbReference type="Proteomes" id="UP000275267">
    <property type="component" value="Unassembled WGS sequence"/>
</dbReference>
<proteinExistence type="predicted"/>
<keyword evidence="2" id="KW-1185">Reference proteome</keyword>
<gene>
    <name evidence="1" type="ORF">C2845_PM18G07090</name>
</gene>
<accession>A0A3L6PG92</accession>
<evidence type="ECO:0000313" key="1">
    <source>
        <dbReference type="EMBL" id="RLM57871.1"/>
    </source>
</evidence>
<reference evidence="2" key="1">
    <citation type="journal article" date="2019" name="Nat. Commun.">
        <title>The genome of broomcorn millet.</title>
        <authorList>
            <person name="Zou C."/>
            <person name="Miki D."/>
            <person name="Li D."/>
            <person name="Tang Q."/>
            <person name="Xiao L."/>
            <person name="Rajput S."/>
            <person name="Deng P."/>
            <person name="Jia W."/>
            <person name="Huang R."/>
            <person name="Zhang M."/>
            <person name="Sun Y."/>
            <person name="Hu J."/>
            <person name="Fu X."/>
            <person name="Schnable P.S."/>
            <person name="Li F."/>
            <person name="Zhang H."/>
            <person name="Feng B."/>
            <person name="Zhu X."/>
            <person name="Liu R."/>
            <person name="Schnable J.C."/>
            <person name="Zhu J.-K."/>
            <person name="Zhang H."/>
        </authorList>
    </citation>
    <scope>NUCLEOTIDE SEQUENCE [LARGE SCALE GENOMIC DNA]</scope>
</reference>
<dbReference type="EMBL" id="PQIB02000017">
    <property type="protein sequence ID" value="RLM57871.1"/>
    <property type="molecule type" value="Genomic_DNA"/>
</dbReference>
<organism evidence="1 2">
    <name type="scientific">Panicum miliaceum</name>
    <name type="common">Proso millet</name>
    <name type="synonym">Broomcorn millet</name>
    <dbReference type="NCBI Taxonomy" id="4540"/>
    <lineage>
        <taxon>Eukaryota</taxon>
        <taxon>Viridiplantae</taxon>
        <taxon>Streptophyta</taxon>
        <taxon>Embryophyta</taxon>
        <taxon>Tracheophyta</taxon>
        <taxon>Spermatophyta</taxon>
        <taxon>Magnoliopsida</taxon>
        <taxon>Liliopsida</taxon>
        <taxon>Poales</taxon>
        <taxon>Poaceae</taxon>
        <taxon>PACMAD clade</taxon>
        <taxon>Panicoideae</taxon>
        <taxon>Panicodae</taxon>
        <taxon>Paniceae</taxon>
        <taxon>Panicinae</taxon>
        <taxon>Panicum</taxon>
        <taxon>Panicum sect. Panicum</taxon>
    </lineage>
</organism>
<name>A0A3L6PG92_PANMI</name>